<evidence type="ECO:0000313" key="1">
    <source>
        <dbReference type="EMBL" id="EDS12064.1"/>
    </source>
</evidence>
<organism evidence="1 2">
    <name type="scientific">Anaerotruncus colihominis DSM 17241</name>
    <dbReference type="NCBI Taxonomy" id="445972"/>
    <lineage>
        <taxon>Bacteria</taxon>
        <taxon>Bacillati</taxon>
        <taxon>Bacillota</taxon>
        <taxon>Clostridia</taxon>
        <taxon>Eubacteriales</taxon>
        <taxon>Oscillospiraceae</taxon>
        <taxon>Anaerotruncus</taxon>
    </lineage>
</organism>
<dbReference type="AlphaFoldDB" id="B0P938"/>
<comment type="caution">
    <text evidence="1">The sequence shown here is derived from an EMBL/GenBank/DDBJ whole genome shotgun (WGS) entry which is preliminary data.</text>
</comment>
<dbReference type="HOGENOM" id="CLU_3039802_0_0_9"/>
<dbReference type="Proteomes" id="UP000003803">
    <property type="component" value="Unassembled WGS sequence"/>
</dbReference>
<reference evidence="1" key="2">
    <citation type="submission" date="2013-09" db="EMBL/GenBank/DDBJ databases">
        <title>Draft genome sequence of Anaerotruncus colihominis(DSM 17241).</title>
        <authorList>
            <person name="Sudarsanam P."/>
            <person name="Ley R."/>
            <person name="Guruge J."/>
            <person name="Turnbaugh P.J."/>
            <person name="Mahowald M."/>
            <person name="Liep D."/>
            <person name="Gordon J."/>
        </authorList>
    </citation>
    <scope>NUCLEOTIDE SEQUENCE</scope>
    <source>
        <strain evidence="1">DSM 17241</strain>
    </source>
</reference>
<dbReference type="EMBL" id="ABGD02000008">
    <property type="protein sequence ID" value="EDS12064.1"/>
    <property type="molecule type" value="Genomic_DNA"/>
</dbReference>
<gene>
    <name evidence="1" type="ORF">ANACOL_01284</name>
</gene>
<reference evidence="1" key="1">
    <citation type="submission" date="2007-11" db="EMBL/GenBank/DDBJ databases">
        <authorList>
            <person name="Fulton L."/>
            <person name="Clifton S."/>
            <person name="Fulton B."/>
            <person name="Xu J."/>
            <person name="Minx P."/>
            <person name="Pepin K.H."/>
            <person name="Johnson M."/>
            <person name="Thiruvilangam P."/>
            <person name="Bhonagiri V."/>
            <person name="Nash W.E."/>
            <person name="Mardis E.R."/>
            <person name="Wilson R.K."/>
        </authorList>
    </citation>
    <scope>NUCLEOTIDE SEQUENCE [LARGE SCALE GENOMIC DNA]</scope>
    <source>
        <strain evidence="1">DSM 17241</strain>
    </source>
</reference>
<proteinExistence type="predicted"/>
<sequence length="54" mass="6125">MVPFERIGAICCKKHDLKRKKTPGRQSAPVKTFSADAQINGMLIKCIEYSSKHY</sequence>
<protein>
    <submittedName>
        <fullName evidence="1">Uncharacterized protein</fullName>
    </submittedName>
</protein>
<keyword evidence="2" id="KW-1185">Reference proteome</keyword>
<name>B0P938_9FIRM</name>
<accession>B0P938</accession>
<evidence type="ECO:0000313" key="2">
    <source>
        <dbReference type="Proteomes" id="UP000003803"/>
    </source>
</evidence>